<dbReference type="GO" id="GO:0004497">
    <property type="term" value="F:monooxygenase activity"/>
    <property type="evidence" value="ECO:0007669"/>
    <property type="project" value="UniProtKB-KW"/>
</dbReference>
<dbReference type="InterPro" id="IPR002938">
    <property type="entry name" value="FAD-bd"/>
</dbReference>
<evidence type="ECO:0000256" key="3">
    <source>
        <dbReference type="SAM" id="MobiDB-lite"/>
    </source>
</evidence>
<comment type="caution">
    <text evidence="5">The sequence shown here is derived from an EMBL/GenBank/DDBJ whole genome shotgun (WGS) entry which is preliminary data.</text>
</comment>
<dbReference type="RefSeq" id="WP_169379965.1">
    <property type="nucleotide sequence ID" value="NZ_JAAXLA010000005.1"/>
</dbReference>
<name>A0ABX1S8U9_9PSEU</name>
<keyword evidence="1" id="KW-0560">Oxidoreductase</keyword>
<sequence length="390" mass="41555">MTPVVIIGGGIAGVATALALQKAGLDATVYEAHPHNSQDGGAFLTLASNGMRALQQIDADAVVAEAGPPLTTMRVCNGAGTEVATVPLGDHQDPATRYRYLTRAGLCAALQQEAQRRGIPIQRDKRLIRVIQHRGGVTADFHDGTRAAGEILIGADGLNSTVRALIDPAAPAPRYVGQRVFYGYSRNTVRSNPDCFQVIRGAAAFGYIVTEQQDTWWFARVVDDELPRRALTSGTTTRWKAELSALLQHEATPAAGIVDAARRVLVTNAYDLADVPTWHRTRVIVIGDAAHAASPATGQGASMALEDAVVLAKALRDRPDPAGAFATYEQLRRERVQANITASARMSAPDPTKGRTAPRPPRSPGIPDEALTAQLDWHVPLAPPSRTRGA</sequence>
<dbReference type="PANTHER" id="PTHR13789:SF309">
    <property type="entry name" value="PUTATIVE (AFU_ORTHOLOGUE AFUA_6G14510)-RELATED"/>
    <property type="match status" value="1"/>
</dbReference>
<protein>
    <submittedName>
        <fullName evidence="5">FAD-dependent monooxygenase</fullName>
    </submittedName>
</protein>
<keyword evidence="2 5" id="KW-0503">Monooxygenase</keyword>
<dbReference type="Pfam" id="PF01494">
    <property type="entry name" value="FAD_binding_3"/>
    <property type="match status" value="1"/>
</dbReference>
<keyword evidence="6" id="KW-1185">Reference proteome</keyword>
<evidence type="ECO:0000256" key="1">
    <source>
        <dbReference type="ARBA" id="ARBA00023002"/>
    </source>
</evidence>
<gene>
    <name evidence="5" type="ORF">HF526_04525</name>
</gene>
<dbReference type="InterPro" id="IPR050493">
    <property type="entry name" value="FAD-dep_Monooxygenase_BioMet"/>
</dbReference>
<dbReference type="SUPFAM" id="SSF51905">
    <property type="entry name" value="FAD/NAD(P)-binding domain"/>
    <property type="match status" value="1"/>
</dbReference>
<dbReference type="PRINTS" id="PR00420">
    <property type="entry name" value="RNGMNOXGNASE"/>
</dbReference>
<dbReference type="PANTHER" id="PTHR13789">
    <property type="entry name" value="MONOOXYGENASE"/>
    <property type="match status" value="1"/>
</dbReference>
<reference evidence="5 6" key="1">
    <citation type="submission" date="2020-04" db="EMBL/GenBank/DDBJ databases">
        <authorList>
            <person name="Klaysubun C."/>
            <person name="Duangmal K."/>
            <person name="Lipun K."/>
        </authorList>
    </citation>
    <scope>NUCLEOTIDE SEQUENCE [LARGE SCALE GENOMIC DNA]</scope>
    <source>
        <strain evidence="5 6">K10HN5</strain>
    </source>
</reference>
<evidence type="ECO:0000259" key="4">
    <source>
        <dbReference type="Pfam" id="PF01494"/>
    </source>
</evidence>
<organism evidence="5 6">
    <name type="scientific">Pseudonocardia acidicola</name>
    <dbReference type="NCBI Taxonomy" id="2724939"/>
    <lineage>
        <taxon>Bacteria</taxon>
        <taxon>Bacillati</taxon>
        <taxon>Actinomycetota</taxon>
        <taxon>Actinomycetes</taxon>
        <taxon>Pseudonocardiales</taxon>
        <taxon>Pseudonocardiaceae</taxon>
        <taxon>Pseudonocardia</taxon>
    </lineage>
</organism>
<feature type="domain" description="FAD-binding" evidence="4">
    <location>
        <begin position="2"/>
        <end position="341"/>
    </location>
</feature>
<proteinExistence type="predicted"/>
<feature type="region of interest" description="Disordered" evidence="3">
    <location>
        <begin position="340"/>
        <end position="390"/>
    </location>
</feature>
<evidence type="ECO:0000313" key="6">
    <source>
        <dbReference type="Proteomes" id="UP000820669"/>
    </source>
</evidence>
<evidence type="ECO:0000256" key="2">
    <source>
        <dbReference type="ARBA" id="ARBA00023033"/>
    </source>
</evidence>
<evidence type="ECO:0000313" key="5">
    <source>
        <dbReference type="EMBL" id="NMH96583.1"/>
    </source>
</evidence>
<dbReference type="Gene3D" id="3.50.50.60">
    <property type="entry name" value="FAD/NAD(P)-binding domain"/>
    <property type="match status" value="1"/>
</dbReference>
<dbReference type="EMBL" id="JAAXLA010000005">
    <property type="protein sequence ID" value="NMH96583.1"/>
    <property type="molecule type" value="Genomic_DNA"/>
</dbReference>
<dbReference type="InterPro" id="IPR036188">
    <property type="entry name" value="FAD/NAD-bd_sf"/>
</dbReference>
<dbReference type="Proteomes" id="UP000820669">
    <property type="component" value="Unassembled WGS sequence"/>
</dbReference>
<accession>A0ABX1S8U9</accession>